<dbReference type="PANTHER" id="PTHR34142">
    <property type="entry name" value="ENDO-BETA-1,4-GLUCANASE A"/>
    <property type="match status" value="1"/>
</dbReference>
<feature type="domain" description="Glycoside hydrolase family 5" evidence="9">
    <location>
        <begin position="17"/>
        <end position="262"/>
    </location>
</feature>
<organism evidence="10 11">
    <name type="scientific">Paenibacillus turicensis</name>
    <dbReference type="NCBI Taxonomy" id="160487"/>
    <lineage>
        <taxon>Bacteria</taxon>
        <taxon>Bacillati</taxon>
        <taxon>Bacillota</taxon>
        <taxon>Bacilli</taxon>
        <taxon>Bacillales</taxon>
        <taxon>Paenibacillaceae</taxon>
        <taxon>Paenibacillus</taxon>
    </lineage>
</organism>
<evidence type="ECO:0000256" key="6">
    <source>
        <dbReference type="ARBA" id="ARBA00023295"/>
    </source>
</evidence>
<accession>A0ABS4FYG9</accession>
<keyword evidence="7" id="KW-0624">Polysaccharide degradation</keyword>
<proteinExistence type="inferred from homology"/>
<dbReference type="RefSeq" id="WP_210091202.1">
    <property type="nucleotide sequence ID" value="NZ_JAGGKG010000030.1"/>
</dbReference>
<dbReference type="InterPro" id="IPR001547">
    <property type="entry name" value="Glyco_hydro_5"/>
</dbReference>
<evidence type="ECO:0000256" key="3">
    <source>
        <dbReference type="ARBA" id="ARBA00012601"/>
    </source>
</evidence>
<reference evidence="10 11" key="1">
    <citation type="submission" date="2021-03" db="EMBL/GenBank/DDBJ databases">
        <title>Genomic Encyclopedia of Type Strains, Phase IV (KMG-IV): sequencing the most valuable type-strain genomes for metagenomic binning, comparative biology and taxonomic classification.</title>
        <authorList>
            <person name="Goeker M."/>
        </authorList>
    </citation>
    <scope>NUCLEOTIDE SEQUENCE [LARGE SCALE GENOMIC DNA]</scope>
    <source>
        <strain evidence="10 11">DSM 14349</strain>
    </source>
</reference>
<dbReference type="Proteomes" id="UP001519272">
    <property type="component" value="Unassembled WGS sequence"/>
</dbReference>
<name>A0ABS4FYG9_9BACL</name>
<keyword evidence="11" id="KW-1185">Reference proteome</keyword>
<evidence type="ECO:0000313" key="10">
    <source>
        <dbReference type="EMBL" id="MBP1907626.1"/>
    </source>
</evidence>
<evidence type="ECO:0000256" key="4">
    <source>
        <dbReference type="ARBA" id="ARBA00022801"/>
    </source>
</evidence>
<dbReference type="EC" id="3.2.1.4" evidence="3"/>
<protein>
    <recommendedName>
        <fullName evidence="3">cellulase</fullName>
        <ecNumber evidence="3">3.2.1.4</ecNumber>
    </recommendedName>
</protein>
<comment type="similarity">
    <text evidence="2 8">Belongs to the glycosyl hydrolase 5 (cellulase A) family.</text>
</comment>
<keyword evidence="5" id="KW-0136">Cellulose degradation</keyword>
<evidence type="ECO:0000256" key="5">
    <source>
        <dbReference type="ARBA" id="ARBA00023001"/>
    </source>
</evidence>
<evidence type="ECO:0000256" key="2">
    <source>
        <dbReference type="ARBA" id="ARBA00005641"/>
    </source>
</evidence>
<evidence type="ECO:0000256" key="7">
    <source>
        <dbReference type="ARBA" id="ARBA00023326"/>
    </source>
</evidence>
<dbReference type="PROSITE" id="PS00659">
    <property type="entry name" value="GLYCOSYL_HYDROL_F5"/>
    <property type="match status" value="1"/>
</dbReference>
<dbReference type="EMBL" id="JAGGKG010000030">
    <property type="protein sequence ID" value="MBP1907626.1"/>
    <property type="molecule type" value="Genomic_DNA"/>
</dbReference>
<evidence type="ECO:0000313" key="11">
    <source>
        <dbReference type="Proteomes" id="UP001519272"/>
    </source>
</evidence>
<evidence type="ECO:0000256" key="1">
    <source>
        <dbReference type="ARBA" id="ARBA00000966"/>
    </source>
</evidence>
<keyword evidence="7" id="KW-0119">Carbohydrate metabolism</keyword>
<evidence type="ECO:0000259" key="9">
    <source>
        <dbReference type="Pfam" id="PF00150"/>
    </source>
</evidence>
<dbReference type="InterPro" id="IPR018087">
    <property type="entry name" value="Glyco_hydro_5_CS"/>
</dbReference>
<dbReference type="Pfam" id="PF00150">
    <property type="entry name" value="Cellulase"/>
    <property type="match status" value="1"/>
</dbReference>
<dbReference type="PANTHER" id="PTHR34142:SF1">
    <property type="entry name" value="GLYCOSIDE HYDROLASE FAMILY 5 DOMAIN-CONTAINING PROTEIN"/>
    <property type="match status" value="1"/>
</dbReference>
<dbReference type="GO" id="GO:0008810">
    <property type="term" value="F:cellulase activity"/>
    <property type="evidence" value="ECO:0007669"/>
    <property type="project" value="UniProtKB-EC"/>
</dbReference>
<dbReference type="InterPro" id="IPR017853">
    <property type="entry name" value="GH"/>
</dbReference>
<sequence length="301" mass="34780">MSLFRGKLQVQQSSLYDENGDKIQLRGISTHGMQWFGNYVNRDVITWLKEDWNVNAFRIAMYTGENGYISQPHLKEKVKEAVEICISLDLYVIIDWHILSDNNPNMHKEEAKAFFAEMAGLYHQYPHVIYEICNEPNGEDVTWEKEIRPYAVEIIEVIRSYDKQNLILVGTGTWSQDVHHAADHPLEDHNVMYTAHFYAGTHGEELRDKIRYALNKNAGVFVSEWGTTLASGDEGVYLDKSDEWLAFLDEHGISWFNWNLADHPEDSAVLVPGASVQGHWEEKDLKPTGKYVREKLRSYSK</sequence>
<gene>
    <name evidence="10" type="ORF">J2Z32_004306</name>
</gene>
<dbReference type="SUPFAM" id="SSF51445">
    <property type="entry name" value="(Trans)glycosidases"/>
    <property type="match status" value="1"/>
</dbReference>
<comment type="caution">
    <text evidence="10">The sequence shown here is derived from an EMBL/GenBank/DDBJ whole genome shotgun (WGS) entry which is preliminary data.</text>
</comment>
<dbReference type="Gene3D" id="3.20.20.80">
    <property type="entry name" value="Glycosidases"/>
    <property type="match status" value="1"/>
</dbReference>
<keyword evidence="6 8" id="KW-0326">Glycosidase</keyword>
<keyword evidence="4 8" id="KW-0378">Hydrolase</keyword>
<evidence type="ECO:0000256" key="8">
    <source>
        <dbReference type="RuleBase" id="RU361153"/>
    </source>
</evidence>
<comment type="catalytic activity">
    <reaction evidence="1">
        <text>Endohydrolysis of (1-&gt;4)-beta-D-glucosidic linkages in cellulose, lichenin and cereal beta-D-glucans.</text>
        <dbReference type="EC" id="3.2.1.4"/>
    </reaction>
</comment>